<dbReference type="PANTHER" id="PTHR43537">
    <property type="entry name" value="TRANSCRIPTIONAL REGULATOR, GNTR FAMILY"/>
    <property type="match status" value="1"/>
</dbReference>
<organism evidence="5 6">
    <name type="scientific">Nocardiopsis mangrovi</name>
    <dbReference type="NCBI Taxonomy" id="1179818"/>
    <lineage>
        <taxon>Bacteria</taxon>
        <taxon>Bacillati</taxon>
        <taxon>Actinomycetota</taxon>
        <taxon>Actinomycetes</taxon>
        <taxon>Streptosporangiales</taxon>
        <taxon>Nocardiopsidaceae</taxon>
        <taxon>Nocardiopsis</taxon>
    </lineage>
</organism>
<evidence type="ECO:0000313" key="5">
    <source>
        <dbReference type="EMBL" id="MFC4562304.1"/>
    </source>
</evidence>
<protein>
    <submittedName>
        <fullName evidence="5">GntR family transcriptional regulator</fullName>
    </submittedName>
</protein>
<dbReference type="Proteomes" id="UP001595923">
    <property type="component" value="Unassembled WGS sequence"/>
</dbReference>
<evidence type="ECO:0000256" key="3">
    <source>
        <dbReference type="ARBA" id="ARBA00023163"/>
    </source>
</evidence>
<sequence>MHLSVDLGEAVSDLLARDGSGASLSHRVAETLQRRIVAGEIPVGSWIRHSAVAGELAISRTPVREALRILAERDVVTIVPNRGARVNDRSPSDIRQAGQVRAELEGLAAQLAAARIDDRLSRRLETAWDRFRQVVDGAAEGDLAQEWAAANEEFHSVITEAAGNRFLALSIADLRRRLPHNISFGAYAGNSRLLVRNLSEHEGIATAVLDGDGVRARELMTAHIHASIEAVAGWLERSSGPRR</sequence>
<dbReference type="InterPro" id="IPR008920">
    <property type="entry name" value="TF_FadR/GntR_C"/>
</dbReference>
<keyword evidence="1" id="KW-0805">Transcription regulation</keyword>
<keyword evidence="3" id="KW-0804">Transcription</keyword>
<dbReference type="Pfam" id="PF07729">
    <property type="entry name" value="FCD"/>
    <property type="match status" value="1"/>
</dbReference>
<evidence type="ECO:0000259" key="4">
    <source>
        <dbReference type="PROSITE" id="PS50949"/>
    </source>
</evidence>
<name>A0ABV9DTV3_9ACTN</name>
<comment type="caution">
    <text evidence="5">The sequence shown here is derived from an EMBL/GenBank/DDBJ whole genome shotgun (WGS) entry which is preliminary data.</text>
</comment>
<proteinExistence type="predicted"/>
<feature type="domain" description="HTH gntR-type" evidence="4">
    <location>
        <begin position="22"/>
        <end position="89"/>
    </location>
</feature>
<evidence type="ECO:0000313" key="6">
    <source>
        <dbReference type="Proteomes" id="UP001595923"/>
    </source>
</evidence>
<evidence type="ECO:0000256" key="2">
    <source>
        <dbReference type="ARBA" id="ARBA00023125"/>
    </source>
</evidence>
<dbReference type="PROSITE" id="PS50949">
    <property type="entry name" value="HTH_GNTR"/>
    <property type="match status" value="1"/>
</dbReference>
<dbReference type="SMART" id="SM00895">
    <property type="entry name" value="FCD"/>
    <property type="match status" value="1"/>
</dbReference>
<dbReference type="Gene3D" id="1.20.120.530">
    <property type="entry name" value="GntR ligand-binding domain-like"/>
    <property type="match status" value="1"/>
</dbReference>
<dbReference type="InterPro" id="IPR036390">
    <property type="entry name" value="WH_DNA-bd_sf"/>
</dbReference>
<dbReference type="Gene3D" id="1.10.10.10">
    <property type="entry name" value="Winged helix-like DNA-binding domain superfamily/Winged helix DNA-binding domain"/>
    <property type="match status" value="1"/>
</dbReference>
<evidence type="ECO:0000256" key="1">
    <source>
        <dbReference type="ARBA" id="ARBA00023015"/>
    </source>
</evidence>
<dbReference type="InterPro" id="IPR000524">
    <property type="entry name" value="Tscrpt_reg_HTH_GntR"/>
</dbReference>
<keyword evidence="2" id="KW-0238">DNA-binding</keyword>
<dbReference type="Pfam" id="PF00392">
    <property type="entry name" value="GntR"/>
    <property type="match status" value="1"/>
</dbReference>
<dbReference type="InterPro" id="IPR036388">
    <property type="entry name" value="WH-like_DNA-bd_sf"/>
</dbReference>
<dbReference type="SMART" id="SM00345">
    <property type="entry name" value="HTH_GNTR"/>
    <property type="match status" value="1"/>
</dbReference>
<gene>
    <name evidence="5" type="ORF">ACFO4E_10600</name>
</gene>
<dbReference type="PANTHER" id="PTHR43537:SF24">
    <property type="entry name" value="GLUCONATE OPERON TRANSCRIPTIONAL REPRESSOR"/>
    <property type="match status" value="1"/>
</dbReference>
<dbReference type="EMBL" id="JBHSFQ010000007">
    <property type="protein sequence ID" value="MFC4562304.1"/>
    <property type="molecule type" value="Genomic_DNA"/>
</dbReference>
<dbReference type="SUPFAM" id="SSF46785">
    <property type="entry name" value="Winged helix' DNA-binding domain"/>
    <property type="match status" value="1"/>
</dbReference>
<dbReference type="SUPFAM" id="SSF48008">
    <property type="entry name" value="GntR ligand-binding domain-like"/>
    <property type="match status" value="1"/>
</dbReference>
<dbReference type="InterPro" id="IPR011711">
    <property type="entry name" value="GntR_C"/>
</dbReference>
<keyword evidence="6" id="KW-1185">Reference proteome</keyword>
<reference evidence="6" key="1">
    <citation type="journal article" date="2019" name="Int. J. Syst. Evol. Microbiol.">
        <title>The Global Catalogue of Microorganisms (GCM) 10K type strain sequencing project: providing services to taxonomists for standard genome sequencing and annotation.</title>
        <authorList>
            <consortium name="The Broad Institute Genomics Platform"/>
            <consortium name="The Broad Institute Genome Sequencing Center for Infectious Disease"/>
            <person name="Wu L."/>
            <person name="Ma J."/>
        </authorList>
    </citation>
    <scope>NUCLEOTIDE SEQUENCE [LARGE SCALE GENOMIC DNA]</scope>
    <source>
        <strain evidence="6">XZYJ18</strain>
    </source>
</reference>
<accession>A0ABV9DTV3</accession>